<dbReference type="SUPFAM" id="SSF51445">
    <property type="entry name" value="(Trans)glycosidases"/>
    <property type="match status" value="2"/>
</dbReference>
<sequence>MKISAIEQQNDVKNVINQSVSFEGLERTVDNVYKFFVPPYDKEKYDILLEVCPVVEDGKGGFKFDERRSKTPITINKSYNDLRLTGVTTYPRNTIISDPNFSEYMGYRFRLVDKEDAKKAYKNINSTNTNNPFGEIESKKNILDAGTRVGTQFGDFTVISNRMGVTPKSGSAIHIFYDSYAPKMLPEKRAKYSRNHFNKALGDIDDFLRYPNEIKPYGYVMTNPYIGADSVSSHKYWGENFFRVPSQAKFREVITELYKQGKGYIADGAFTSQSIQSPLFQDVLKKGKDSYFYDWFKIKGRIKLGVFPDPIKSENPNHVNPLEHVGFKIINALGTEGYDHNKPSYIQFFDDRLASTAQQLDTKNLITSYDNPNPKDRYEISTHEDSIQPYFFELDYSSKIIRNKFSGYTHKMLTDTHEIFNKETPGSKRIIDNLDAFFTFDNFDIVRKGRAAGADYWDGNTDLVKMNFSNPGHSFESLEGCQSAREYLWDVATHWTKFANDGLVQYIAKAYAAGNNEEIAQIARVNELSDNRLEEIAKKAKQESIEEQAAQYDAKGIVSGIIKDFKFPTLDVSVQIQPVLFTPEFKEYMNKPESQAILSDFVMGTLVKLNESMGEKIIDTSLESSDVITTEDEYKLFGEYATNHNMREKSYKLANSDNRVKLTEFGKEMLELLGPTIIGYAMLKGMFPDEEVSIDPNQGTLAPSIALRKSSLYDAGVVSSNNVREDGKNLARAIVRNLADRDKTGDIQSVLSEKLTNAGFAQYTKESLKFAHEFVKQTQGGLNWRFDAAKDVADLTAVRNGLRSVEESLDDIVDIWGKFIQNVRKINPSSYIVLELTDLWSFYNNADGYRRNARYELGKDASDEDIARRAEFLKKEDWGKYIDPNVAERMIYEKTGATTGSQYSVFFNLAPNLFSKNFEYGNRGGEYDNFDSIRSQLEGFMKSGPLLSITHAHVFWDNHDKPRGPHCLAVDMGAYLSRFGINIDSNKITQSDVNNAKLAAENVLGIPADTNKPFAYDMISSKAVVVGDMYKKAFSSVLKDDKERLEIVNEAIRNLALGHFKDRQDDDFIRAEAFGQWPFEITLNDLMEEAKYIAQKKGVKWYSIPEAKKIVNEVFESFMSPTMDKLVKMTEFLCATTGMPFFYAGGNLGQSGYEYASKNITQANRNLIRREWVDPNSQDFKPFVKKYYDKSQAICALNEQYGLSAIAGGMPISLPQNNSRELYAILKYDSKGSNVIQVFSNLGIDSNRAKTVELDSINVRDENGIEYKIDYGNSPQQYLKRKVYDESKATFVDEVDSKGNPVKYVVVEGKLRRADGNKIVLDDTVTTFYKSLINSSKKHLEIMNKYNIAC</sequence>
<name>A0A9D1FKE7_9BACT</name>
<comment type="caution">
    <text evidence="1">The sequence shown here is derived from an EMBL/GenBank/DDBJ whole genome shotgun (WGS) entry which is preliminary data.</text>
</comment>
<evidence type="ECO:0000313" key="2">
    <source>
        <dbReference type="Proteomes" id="UP000886865"/>
    </source>
</evidence>
<proteinExistence type="predicted"/>
<reference evidence="1" key="2">
    <citation type="journal article" date="2021" name="PeerJ">
        <title>Extensive microbial diversity within the chicken gut microbiome revealed by metagenomics and culture.</title>
        <authorList>
            <person name="Gilroy R."/>
            <person name="Ravi A."/>
            <person name="Getino M."/>
            <person name="Pursley I."/>
            <person name="Horton D.L."/>
            <person name="Alikhan N.F."/>
            <person name="Baker D."/>
            <person name="Gharbi K."/>
            <person name="Hall N."/>
            <person name="Watson M."/>
            <person name="Adriaenssens E.M."/>
            <person name="Foster-Nyarko E."/>
            <person name="Jarju S."/>
            <person name="Secka A."/>
            <person name="Antonio M."/>
            <person name="Oren A."/>
            <person name="Chaudhuri R.R."/>
            <person name="La Ragione R."/>
            <person name="Hildebrand F."/>
            <person name="Pallen M.J."/>
        </authorList>
    </citation>
    <scope>NUCLEOTIDE SEQUENCE</scope>
    <source>
        <strain evidence="1">CHK152-2871</strain>
    </source>
</reference>
<dbReference type="Gene3D" id="3.20.20.80">
    <property type="entry name" value="Glycosidases"/>
    <property type="match status" value="2"/>
</dbReference>
<accession>A0A9D1FKE7</accession>
<evidence type="ECO:0008006" key="3">
    <source>
        <dbReference type="Google" id="ProtNLM"/>
    </source>
</evidence>
<dbReference type="InterPro" id="IPR017853">
    <property type="entry name" value="GH"/>
</dbReference>
<dbReference type="EMBL" id="DVJQ01000074">
    <property type="protein sequence ID" value="HIS75072.1"/>
    <property type="molecule type" value="Genomic_DNA"/>
</dbReference>
<evidence type="ECO:0000313" key="1">
    <source>
        <dbReference type="EMBL" id="HIS75072.1"/>
    </source>
</evidence>
<organism evidence="1 2">
    <name type="scientific">Candidatus Galligastranaerophilus intestinavium</name>
    <dbReference type="NCBI Taxonomy" id="2840836"/>
    <lineage>
        <taxon>Bacteria</taxon>
        <taxon>Candidatus Galligastranaerophilus</taxon>
    </lineage>
</organism>
<gene>
    <name evidence="1" type="ORF">IAA86_08660</name>
</gene>
<reference evidence="1" key="1">
    <citation type="submission" date="2020-10" db="EMBL/GenBank/DDBJ databases">
        <authorList>
            <person name="Gilroy R."/>
        </authorList>
    </citation>
    <scope>NUCLEOTIDE SEQUENCE</scope>
    <source>
        <strain evidence="1">CHK152-2871</strain>
    </source>
</reference>
<protein>
    <recommendedName>
        <fullName evidence="3">Glycosyl hydrolase family 13 catalytic domain-containing protein</fullName>
    </recommendedName>
</protein>
<dbReference type="Proteomes" id="UP000886865">
    <property type="component" value="Unassembled WGS sequence"/>
</dbReference>